<comment type="caution">
    <text evidence="2">The sequence shown here is derived from an EMBL/GenBank/DDBJ whole genome shotgun (WGS) entry which is preliminary data.</text>
</comment>
<feature type="transmembrane region" description="Helical" evidence="1">
    <location>
        <begin position="15"/>
        <end position="36"/>
    </location>
</feature>
<organism evidence="2 3">
    <name type="scientific">Shiella aurantiaca</name>
    <dbReference type="NCBI Taxonomy" id="3058365"/>
    <lineage>
        <taxon>Bacteria</taxon>
        <taxon>Pseudomonadati</taxon>
        <taxon>Bacteroidota</taxon>
        <taxon>Cytophagia</taxon>
        <taxon>Cytophagales</taxon>
        <taxon>Shiellaceae</taxon>
        <taxon>Shiella</taxon>
    </lineage>
</organism>
<evidence type="ECO:0000256" key="1">
    <source>
        <dbReference type="SAM" id="Phobius"/>
    </source>
</evidence>
<gene>
    <name evidence="2" type="ORF">QWY31_12390</name>
</gene>
<dbReference type="InterPro" id="IPR007060">
    <property type="entry name" value="FtsL/DivIC"/>
</dbReference>
<dbReference type="Proteomes" id="UP001168552">
    <property type="component" value="Unassembled WGS sequence"/>
</dbReference>
<protein>
    <submittedName>
        <fullName evidence="2">Septum formation initiator family protein</fullName>
    </submittedName>
</protein>
<reference evidence="2" key="1">
    <citation type="submission" date="2023-06" db="EMBL/GenBank/DDBJ databases">
        <title>Cytophagales bacterium Strain LB-30, isolated from soil.</title>
        <authorList>
            <person name="Liu B."/>
        </authorList>
    </citation>
    <scope>NUCLEOTIDE SEQUENCE</scope>
    <source>
        <strain evidence="2">LB-30</strain>
    </source>
</reference>
<keyword evidence="1" id="KW-0812">Transmembrane</keyword>
<proteinExistence type="predicted"/>
<evidence type="ECO:0000313" key="3">
    <source>
        <dbReference type="Proteomes" id="UP001168552"/>
    </source>
</evidence>
<keyword evidence="1" id="KW-0472">Membrane</keyword>
<sequence length="99" mass="12355">MQKLYNKLPPFARNYYFLFVLGFLLWMLFFDSNDLYSQYKLRAKLRDLENQKEYYLEKIEEVKKDRQELFSNNELLEKFAREKYLMKKPTEDIYVIVEE</sequence>
<keyword evidence="3" id="KW-1185">Reference proteome</keyword>
<dbReference type="EMBL" id="JAUHJS010000006">
    <property type="protein sequence ID" value="MDN4166305.1"/>
    <property type="molecule type" value="Genomic_DNA"/>
</dbReference>
<dbReference type="Pfam" id="PF04977">
    <property type="entry name" value="DivIC"/>
    <property type="match status" value="1"/>
</dbReference>
<name>A0ABT8F770_9BACT</name>
<keyword evidence="1" id="KW-1133">Transmembrane helix</keyword>
<evidence type="ECO:0000313" key="2">
    <source>
        <dbReference type="EMBL" id="MDN4166305.1"/>
    </source>
</evidence>
<accession>A0ABT8F770</accession>